<feature type="compositionally biased region" description="Acidic residues" evidence="1">
    <location>
        <begin position="188"/>
        <end position="197"/>
    </location>
</feature>
<evidence type="ECO:0000256" key="1">
    <source>
        <dbReference type="SAM" id="MobiDB-lite"/>
    </source>
</evidence>
<dbReference type="AlphaFoldDB" id="A0A4U7B586"/>
<gene>
    <name evidence="2" type="ORF">C1H76_3336</name>
</gene>
<sequence length="197" mass="21928">MSSPPEDSWTPTRSEHSSPPLKPSSPLIRDTPSPQESSQLPRQPSQPPDAPAGSSRTWEQVYEDEEPAVPALQPPRHTRATMDGFLSAKEKELVDIMAERKAVLNAYWEEPEAEPQPSSGVSEDEKAQPTDPAQPNAVTGDEGQDEEEEDEQEEGQPDPDAVYVDEIMDEVDALAEEKVKAFPRLPELEEEEEEEEE</sequence>
<dbReference type="Proteomes" id="UP000308133">
    <property type="component" value="Unassembled WGS sequence"/>
</dbReference>
<feature type="region of interest" description="Disordered" evidence="1">
    <location>
        <begin position="107"/>
        <end position="197"/>
    </location>
</feature>
<feature type="region of interest" description="Disordered" evidence="1">
    <location>
        <begin position="1"/>
        <end position="84"/>
    </location>
</feature>
<feature type="compositionally biased region" description="Polar residues" evidence="1">
    <location>
        <begin position="1"/>
        <end position="12"/>
    </location>
</feature>
<dbReference type="EMBL" id="PTQR01000041">
    <property type="protein sequence ID" value="TKX24390.1"/>
    <property type="molecule type" value="Genomic_DNA"/>
</dbReference>
<feature type="compositionally biased region" description="Acidic residues" evidence="1">
    <location>
        <begin position="142"/>
        <end position="157"/>
    </location>
</feature>
<organism evidence="2 3">
    <name type="scientific">Elsinoe australis</name>
    <dbReference type="NCBI Taxonomy" id="40998"/>
    <lineage>
        <taxon>Eukaryota</taxon>
        <taxon>Fungi</taxon>
        <taxon>Dikarya</taxon>
        <taxon>Ascomycota</taxon>
        <taxon>Pezizomycotina</taxon>
        <taxon>Dothideomycetes</taxon>
        <taxon>Dothideomycetidae</taxon>
        <taxon>Myriangiales</taxon>
        <taxon>Elsinoaceae</taxon>
        <taxon>Elsinoe</taxon>
    </lineage>
</organism>
<feature type="compositionally biased region" description="Low complexity" evidence="1">
    <location>
        <begin position="24"/>
        <end position="43"/>
    </location>
</feature>
<proteinExistence type="predicted"/>
<evidence type="ECO:0000313" key="2">
    <source>
        <dbReference type="EMBL" id="TKX24390.1"/>
    </source>
</evidence>
<name>A0A4U7B586_9PEZI</name>
<reference evidence="2 3" key="1">
    <citation type="submission" date="2018-02" db="EMBL/GenBank/DDBJ databases">
        <title>Draft genome sequences of Elsinoe sp., causing black scab on jojoba.</title>
        <authorList>
            <person name="Stodart B."/>
            <person name="Jeffress S."/>
            <person name="Ash G."/>
            <person name="Arun Chinnappa K."/>
        </authorList>
    </citation>
    <scope>NUCLEOTIDE SEQUENCE [LARGE SCALE GENOMIC DNA]</scope>
    <source>
        <strain evidence="2 3">Hillstone_2</strain>
    </source>
</reference>
<accession>A0A4U7B586</accession>
<protein>
    <submittedName>
        <fullName evidence="2">Uncharacterized protein</fullName>
    </submittedName>
</protein>
<evidence type="ECO:0000313" key="3">
    <source>
        <dbReference type="Proteomes" id="UP000308133"/>
    </source>
</evidence>
<comment type="caution">
    <text evidence="2">The sequence shown here is derived from an EMBL/GenBank/DDBJ whole genome shotgun (WGS) entry which is preliminary data.</text>
</comment>